<evidence type="ECO:0000313" key="5">
    <source>
        <dbReference type="Proteomes" id="UP001190700"/>
    </source>
</evidence>
<dbReference type="AlphaFoldDB" id="A0AAE0GBP4"/>
<keyword evidence="5" id="KW-1185">Reference proteome</keyword>
<evidence type="ECO:0000256" key="1">
    <source>
        <dbReference type="SAM" id="MobiDB-lite"/>
    </source>
</evidence>
<protein>
    <recommendedName>
        <fullName evidence="2">DUF6817 domain-containing protein</fullName>
    </recommendedName>
</protein>
<feature type="domain" description="DUF6817" evidence="2">
    <location>
        <begin position="40"/>
        <end position="124"/>
    </location>
</feature>
<dbReference type="EMBL" id="LGRX02011831">
    <property type="protein sequence ID" value="KAK3268432.1"/>
    <property type="molecule type" value="Genomic_DNA"/>
</dbReference>
<dbReference type="PANTHER" id="PTHR37391:SF2">
    <property type="entry name" value="E3 UBIQUITIN-PROTEIN LIGASE"/>
    <property type="match status" value="1"/>
</dbReference>
<organism evidence="4 5">
    <name type="scientific">Cymbomonas tetramitiformis</name>
    <dbReference type="NCBI Taxonomy" id="36881"/>
    <lineage>
        <taxon>Eukaryota</taxon>
        <taxon>Viridiplantae</taxon>
        <taxon>Chlorophyta</taxon>
        <taxon>Pyramimonadophyceae</taxon>
        <taxon>Pyramimonadales</taxon>
        <taxon>Pyramimonadaceae</taxon>
        <taxon>Cymbomonas</taxon>
    </lineage>
</organism>
<dbReference type="PANTHER" id="PTHR37391">
    <property type="entry name" value="E3 UBIQUITIN-PROTEIN LIGASE"/>
    <property type="match status" value="1"/>
</dbReference>
<dbReference type="Pfam" id="PF20680">
    <property type="entry name" value="DUF6817"/>
    <property type="match status" value="1"/>
</dbReference>
<sequence length="386" mass="43397">MSTKPIEVAVGVDPPPIITAMLKRDADALDPEAYKFLPVLKACPAPFIWHKHGSFYDHLHDVWEMMSSWGLPQSWCRLGLFHSAYSNSYVCMNAFDPNTERGKLQDLIGKEAENLVYKFCVIDRQALEDQVLTDMKISEHGYTMKHIRSGELLQVSSEEAAAFMMETVADYLDQSFSWQTELEAGNASAQWPGIYKPTTRMSKSSKMASIVRESGHLTTLPPIFNGCTTIITPEDEKAAVDEYWSAVGSENKIPDDTHLEHLEKASKHNPFVGEPHLVRAQILCAKGEYAKAEAAAKEGLTQLYQWATNWDKRMPFNAWVSWGRCMLFQATLKEWPASWGGMESLGAVDPSQRFRGLNSGRKFRDEDAIVVNEPGTKANGSKRQKK</sequence>
<evidence type="ECO:0000259" key="2">
    <source>
        <dbReference type="Pfam" id="PF20680"/>
    </source>
</evidence>
<feature type="region of interest" description="Disordered" evidence="1">
    <location>
        <begin position="366"/>
        <end position="386"/>
    </location>
</feature>
<reference evidence="4" key="2">
    <citation type="submission" date="2023-06" db="EMBL/GenBank/DDBJ databases">
        <title>Long-read-based genome assembly of the green algal bacterivore Cymbomonas tetramitiformis.</title>
        <authorList>
            <person name="Gyaltshen Y."/>
            <person name="Rozenberg A."/>
            <person name="Paasch A."/>
            <person name="Burns J.A."/>
            <person name="Warring S."/>
            <person name="Larson R."/>
            <person name="Maurer-Alcala X."/>
            <person name="Dacks J."/>
            <person name="Kim E."/>
        </authorList>
    </citation>
    <scope>NUCLEOTIDE SEQUENCE</scope>
    <source>
        <strain evidence="4">PLY_AMNH</strain>
    </source>
</reference>
<gene>
    <name evidence="4" type="ORF">CYMTET_17354</name>
    <name evidence="3" type="ORF">CYMTET_23066</name>
</gene>
<name>A0AAE0GBP4_9CHLO</name>
<dbReference type="Proteomes" id="UP001190700">
    <property type="component" value="Unassembled WGS sequence"/>
</dbReference>
<evidence type="ECO:0000313" key="4">
    <source>
        <dbReference type="EMBL" id="KAK3274461.1"/>
    </source>
</evidence>
<dbReference type="EMBL" id="LGRX02007715">
    <property type="protein sequence ID" value="KAK3274461.1"/>
    <property type="molecule type" value="Genomic_DNA"/>
</dbReference>
<accession>A0AAE0GBP4</accession>
<comment type="caution">
    <text evidence="4">The sequence shown here is derived from an EMBL/GenBank/DDBJ whole genome shotgun (WGS) entry which is preliminary data.</text>
</comment>
<dbReference type="InterPro" id="IPR049202">
    <property type="entry name" value="DUF6817"/>
</dbReference>
<reference evidence="4 5" key="1">
    <citation type="journal article" date="2015" name="Genome Biol. Evol.">
        <title>Comparative Genomics of a Bacterivorous Green Alga Reveals Evolutionary Causalities and Consequences of Phago-Mixotrophic Mode of Nutrition.</title>
        <authorList>
            <person name="Burns J.A."/>
            <person name="Paasch A."/>
            <person name="Narechania A."/>
            <person name="Kim E."/>
        </authorList>
    </citation>
    <scope>NUCLEOTIDE SEQUENCE [LARGE SCALE GENOMIC DNA]</scope>
    <source>
        <strain evidence="4">PLY_AMNH</strain>
    </source>
</reference>
<evidence type="ECO:0000313" key="3">
    <source>
        <dbReference type="EMBL" id="KAK3268432.1"/>
    </source>
</evidence>
<proteinExistence type="predicted"/>